<keyword evidence="4 7" id="KW-1133">Transmembrane helix</keyword>
<feature type="compositionally biased region" description="Pro residues" evidence="6">
    <location>
        <begin position="296"/>
        <end position="305"/>
    </location>
</feature>
<dbReference type="InterPro" id="IPR052027">
    <property type="entry name" value="PspC"/>
</dbReference>
<dbReference type="PANTHER" id="PTHR33885:SF3">
    <property type="entry name" value="PHAGE SHOCK PROTEIN C"/>
    <property type="match status" value="1"/>
</dbReference>
<proteinExistence type="predicted"/>
<evidence type="ECO:0000313" key="9">
    <source>
        <dbReference type="EMBL" id="MEO3942217.1"/>
    </source>
</evidence>
<evidence type="ECO:0000256" key="2">
    <source>
        <dbReference type="ARBA" id="ARBA00022475"/>
    </source>
</evidence>
<accession>A0ABV0GUA9</accession>
<feature type="transmembrane region" description="Helical" evidence="7">
    <location>
        <begin position="385"/>
        <end position="403"/>
    </location>
</feature>
<feature type="compositionally biased region" description="Low complexity" evidence="6">
    <location>
        <begin position="8"/>
        <end position="37"/>
    </location>
</feature>
<dbReference type="EMBL" id="JBBMFV010000004">
    <property type="protein sequence ID" value="MEO3942217.1"/>
    <property type="molecule type" value="Genomic_DNA"/>
</dbReference>
<evidence type="ECO:0000256" key="7">
    <source>
        <dbReference type="SAM" id="Phobius"/>
    </source>
</evidence>
<feature type="transmembrane region" description="Helical" evidence="7">
    <location>
        <begin position="324"/>
        <end position="345"/>
    </location>
</feature>
<feature type="transmembrane region" description="Helical" evidence="7">
    <location>
        <begin position="161"/>
        <end position="180"/>
    </location>
</feature>
<dbReference type="Pfam" id="PF04024">
    <property type="entry name" value="PspC"/>
    <property type="match status" value="1"/>
</dbReference>
<evidence type="ECO:0000259" key="8">
    <source>
        <dbReference type="Pfam" id="PF04024"/>
    </source>
</evidence>
<dbReference type="RefSeq" id="WP_347782963.1">
    <property type="nucleotide sequence ID" value="NZ_JBBMFV010000004.1"/>
</dbReference>
<keyword evidence="3 7" id="KW-0812">Transmembrane</keyword>
<evidence type="ECO:0000256" key="4">
    <source>
        <dbReference type="ARBA" id="ARBA00022989"/>
    </source>
</evidence>
<sequence length="529" mass="53929">MNANSMNPEEPGTPGTPGSQHEPAAGTSAGTGPATGSYPPAGAAPATSQENFFDWIRNQGIRRGPDRWIGGVASGVAHRFGIDPLIVRGIFIVLAVFAGVGVLLYGIAWALLPEPDGRIHVQEAAAGRWSGGMTGALITTIIGLPSLGRGFWGWGWDGLPGLFWTLFWMGGIFYLIYFLVQRNKTAKGSPTPPMNQQNYPAAPGSTAYGSAAYGSPAGSSAAYGSAGTYGSSTAYGAPAAANTGVPVYGPGQPGTKHHGHGAGAVPASGPYTPAGSGPYTPSAAYAPAGSRSQPNPSGPRPPQGPSGPQDWQPKPAAPKRKGPGAAIVAVSAGAALLAGGTLKALDAGNVIDLGNSANAVVWATGAAVLGLGILVAGLRGRTSGFLGFLAVVALIIGGIFNVVPRDGDRFTFHDVNWAPTSLDQARLGINVTGAQGVLDLSNITLNPPLVTEVQIPVDATASNVTVIIPDDVPVEVRADMTFGNLNERGSDRGGRFQDERTLYNTGKPGANLVVEIDGTFSNVTIQEGN</sequence>
<protein>
    <submittedName>
        <fullName evidence="9">PspC domain-containing protein</fullName>
    </submittedName>
</protein>
<evidence type="ECO:0000256" key="1">
    <source>
        <dbReference type="ARBA" id="ARBA00004162"/>
    </source>
</evidence>
<keyword evidence="2" id="KW-1003">Cell membrane</keyword>
<feature type="transmembrane region" description="Helical" evidence="7">
    <location>
        <begin position="85"/>
        <end position="112"/>
    </location>
</feature>
<comment type="subcellular location">
    <subcellularLocation>
        <location evidence="1">Cell membrane</location>
        <topology evidence="1">Single-pass membrane protein</topology>
    </subcellularLocation>
</comment>
<comment type="caution">
    <text evidence="9">The sequence shown here is derived from an EMBL/GenBank/DDBJ whole genome shotgun (WGS) entry which is preliminary data.</text>
</comment>
<dbReference type="Proteomes" id="UP001448614">
    <property type="component" value="Unassembled WGS sequence"/>
</dbReference>
<feature type="transmembrane region" description="Helical" evidence="7">
    <location>
        <begin position="133"/>
        <end position="155"/>
    </location>
</feature>
<gene>
    <name evidence="9" type="ORF">V3C41_14150</name>
</gene>
<organism evidence="9 10">
    <name type="scientific">Paenarthrobacter nicotinovorans</name>
    <name type="common">Arthrobacter nicotinovorans</name>
    <dbReference type="NCBI Taxonomy" id="29320"/>
    <lineage>
        <taxon>Bacteria</taxon>
        <taxon>Bacillati</taxon>
        <taxon>Actinomycetota</taxon>
        <taxon>Actinomycetes</taxon>
        <taxon>Micrococcales</taxon>
        <taxon>Micrococcaceae</taxon>
        <taxon>Paenarthrobacter</taxon>
    </lineage>
</organism>
<evidence type="ECO:0000256" key="6">
    <source>
        <dbReference type="SAM" id="MobiDB-lite"/>
    </source>
</evidence>
<keyword evidence="5 7" id="KW-0472">Membrane</keyword>
<feature type="region of interest" description="Disordered" evidence="6">
    <location>
        <begin position="1"/>
        <end position="46"/>
    </location>
</feature>
<feature type="domain" description="Phage shock protein PspC N-terminal" evidence="8">
    <location>
        <begin position="62"/>
        <end position="114"/>
    </location>
</feature>
<evidence type="ECO:0000256" key="5">
    <source>
        <dbReference type="ARBA" id="ARBA00023136"/>
    </source>
</evidence>
<reference evidence="9 10" key="1">
    <citation type="journal article" date="2024" name="Appl. Microbiol. Biotechnol.">
        <title>Biosynthetic gene clusters with biotechnological applications in novel Antarctic isolates from Actinomycetota.</title>
        <authorList>
            <person name="Bruna P."/>
            <person name="Nunez-Montero K."/>
            <person name="Contreras M.J."/>
            <person name="Leal K."/>
            <person name="Garcia M."/>
            <person name="Abanto M."/>
            <person name="Barrientos L."/>
        </authorList>
    </citation>
    <scope>NUCLEOTIDE SEQUENCE [LARGE SCALE GENOMIC DNA]</scope>
    <source>
        <strain evidence="9 10">Se16.17</strain>
    </source>
</reference>
<feature type="region of interest" description="Disordered" evidence="6">
    <location>
        <begin position="248"/>
        <end position="323"/>
    </location>
</feature>
<feature type="transmembrane region" description="Helical" evidence="7">
    <location>
        <begin position="357"/>
        <end position="378"/>
    </location>
</feature>
<evidence type="ECO:0000256" key="3">
    <source>
        <dbReference type="ARBA" id="ARBA00022692"/>
    </source>
</evidence>
<keyword evidence="10" id="KW-1185">Reference proteome</keyword>
<evidence type="ECO:0000313" key="10">
    <source>
        <dbReference type="Proteomes" id="UP001448614"/>
    </source>
</evidence>
<name>A0ABV0GUA9_PAENI</name>
<dbReference type="InterPro" id="IPR007168">
    <property type="entry name" value="Phageshock_PspC_N"/>
</dbReference>
<dbReference type="PANTHER" id="PTHR33885">
    <property type="entry name" value="PHAGE SHOCK PROTEIN C"/>
    <property type="match status" value="1"/>
</dbReference>